<dbReference type="EMBL" id="MFJL01000019">
    <property type="protein sequence ID" value="OGG15730.1"/>
    <property type="molecule type" value="Genomic_DNA"/>
</dbReference>
<dbReference type="SUPFAM" id="SSF47413">
    <property type="entry name" value="lambda repressor-like DNA-binding domains"/>
    <property type="match status" value="1"/>
</dbReference>
<dbReference type="PROSITE" id="PS50943">
    <property type="entry name" value="HTH_CROC1"/>
    <property type="match status" value="1"/>
</dbReference>
<dbReference type="Gene3D" id="3.30.450.180">
    <property type="match status" value="1"/>
</dbReference>
<gene>
    <name evidence="2" type="ORF">A3D77_01755</name>
</gene>
<reference evidence="2 3" key="1">
    <citation type="journal article" date="2016" name="Nat. Commun.">
        <title>Thousands of microbial genomes shed light on interconnected biogeochemical processes in an aquifer system.</title>
        <authorList>
            <person name="Anantharaman K."/>
            <person name="Brown C.T."/>
            <person name="Hug L.A."/>
            <person name="Sharon I."/>
            <person name="Castelle C.J."/>
            <person name="Probst A.J."/>
            <person name="Thomas B.C."/>
            <person name="Singh A."/>
            <person name="Wilkins M.J."/>
            <person name="Karaoz U."/>
            <person name="Brodie E.L."/>
            <person name="Williams K.H."/>
            <person name="Hubbard S.S."/>
            <person name="Banfield J.F."/>
        </authorList>
    </citation>
    <scope>NUCLEOTIDE SEQUENCE [LARGE SCALE GENOMIC DNA]</scope>
</reference>
<dbReference type="Proteomes" id="UP000176923">
    <property type="component" value="Unassembled WGS sequence"/>
</dbReference>
<organism evidence="2 3">
    <name type="scientific">Candidatus Gottesmanbacteria bacterium RIFCSPHIGHO2_02_FULL_39_11</name>
    <dbReference type="NCBI Taxonomy" id="1798382"/>
    <lineage>
        <taxon>Bacteria</taxon>
        <taxon>Candidatus Gottesmaniibacteriota</taxon>
    </lineage>
</organism>
<dbReference type="STRING" id="1798382.A3D77_01755"/>
<dbReference type="Gene3D" id="1.10.260.40">
    <property type="entry name" value="lambda repressor-like DNA-binding domains"/>
    <property type="match status" value="1"/>
</dbReference>
<dbReference type="PANTHER" id="PTHR35010">
    <property type="entry name" value="BLL4672 PROTEIN-RELATED"/>
    <property type="match status" value="1"/>
</dbReference>
<dbReference type="GO" id="GO:0003677">
    <property type="term" value="F:DNA binding"/>
    <property type="evidence" value="ECO:0007669"/>
    <property type="project" value="InterPro"/>
</dbReference>
<sequence>MSASLGGLLKDYRLQRNIAQMEVAFALGWKDTSRLSRIEQGVVEKPPRELIDKISKALNLKAQEKNTLLLIGNYLPTKEELEQTRKENEAYLETWPYPAILYDFCWRIILLNKSALRMLSMNKKDKKKAYEVAPSALELVFDPKYVQNQYLKGDEVKVWHTNLFRFLTHFKNFQKSIIRDKWYMATMKKMMNNDLFRELWTKVQNSEVNFITTRFGKKIFVSPEDRNKRLKFNIFVVPLMKDPRFELEFFNPADTETADFFTKSK</sequence>
<dbReference type="AlphaFoldDB" id="A0A1F5ZTE3"/>
<evidence type="ECO:0000313" key="2">
    <source>
        <dbReference type="EMBL" id="OGG15730.1"/>
    </source>
</evidence>
<dbReference type="PANTHER" id="PTHR35010:SF4">
    <property type="entry name" value="BLL5781 PROTEIN"/>
    <property type="match status" value="1"/>
</dbReference>
<name>A0A1F5ZTE3_9BACT</name>
<dbReference type="Pfam" id="PF01381">
    <property type="entry name" value="HTH_3"/>
    <property type="match status" value="1"/>
</dbReference>
<evidence type="ECO:0000313" key="3">
    <source>
        <dbReference type="Proteomes" id="UP000176923"/>
    </source>
</evidence>
<protein>
    <recommendedName>
        <fullName evidence="1">HTH cro/C1-type domain-containing protein</fullName>
    </recommendedName>
</protein>
<proteinExistence type="predicted"/>
<dbReference type="InterPro" id="IPR001387">
    <property type="entry name" value="Cro/C1-type_HTH"/>
</dbReference>
<feature type="domain" description="HTH cro/C1-type" evidence="1">
    <location>
        <begin position="9"/>
        <end position="65"/>
    </location>
</feature>
<evidence type="ECO:0000259" key="1">
    <source>
        <dbReference type="PROSITE" id="PS50943"/>
    </source>
</evidence>
<dbReference type="InterPro" id="IPR010982">
    <property type="entry name" value="Lambda_DNA-bd_dom_sf"/>
</dbReference>
<comment type="caution">
    <text evidence="2">The sequence shown here is derived from an EMBL/GenBank/DDBJ whole genome shotgun (WGS) entry which is preliminary data.</text>
</comment>
<accession>A0A1F5ZTE3</accession>
<dbReference type="SMART" id="SM00530">
    <property type="entry name" value="HTH_XRE"/>
    <property type="match status" value="1"/>
</dbReference>